<gene>
    <name evidence="7" type="ORF">AXG93_3893s1340</name>
</gene>
<dbReference type="EMBL" id="LVLJ01001372">
    <property type="protein sequence ID" value="OAE30024.1"/>
    <property type="molecule type" value="Genomic_DNA"/>
</dbReference>
<evidence type="ECO:0000256" key="3">
    <source>
        <dbReference type="ARBA" id="ARBA00022737"/>
    </source>
</evidence>
<evidence type="ECO:0000256" key="5">
    <source>
        <dbReference type="ARBA" id="ARBA00023273"/>
    </source>
</evidence>
<evidence type="ECO:0000313" key="7">
    <source>
        <dbReference type="EMBL" id="OAE30024.1"/>
    </source>
</evidence>
<accession>A0A176WAN5</accession>
<protein>
    <recommendedName>
        <fullName evidence="6">IF140/IFT172/WDR19 TPR domain-containing protein</fullName>
    </recommendedName>
</protein>
<dbReference type="Proteomes" id="UP000077202">
    <property type="component" value="Unassembled WGS sequence"/>
</dbReference>
<dbReference type="AlphaFoldDB" id="A0A176WAN5"/>
<dbReference type="GO" id="GO:0036064">
    <property type="term" value="C:ciliary basal body"/>
    <property type="evidence" value="ECO:0007669"/>
    <property type="project" value="TreeGrafter"/>
</dbReference>
<dbReference type="PANTHER" id="PTHR15722">
    <property type="entry name" value="IFT140/172-RELATED"/>
    <property type="match status" value="1"/>
</dbReference>
<proteinExistence type="predicted"/>
<keyword evidence="8" id="KW-1185">Reference proteome</keyword>
<dbReference type="InterPro" id="IPR056168">
    <property type="entry name" value="TPR_IF140/IFT172/WDR19"/>
</dbReference>
<keyword evidence="2" id="KW-0853">WD repeat</keyword>
<organism evidence="7 8">
    <name type="scientific">Marchantia polymorpha subsp. ruderalis</name>
    <dbReference type="NCBI Taxonomy" id="1480154"/>
    <lineage>
        <taxon>Eukaryota</taxon>
        <taxon>Viridiplantae</taxon>
        <taxon>Streptophyta</taxon>
        <taxon>Embryophyta</taxon>
        <taxon>Marchantiophyta</taxon>
        <taxon>Marchantiopsida</taxon>
        <taxon>Marchantiidae</taxon>
        <taxon>Marchantiales</taxon>
        <taxon>Marchantiaceae</taxon>
        <taxon>Marchantia</taxon>
    </lineage>
</organism>
<comment type="caution">
    <text evidence="7">The sequence shown here is derived from an EMBL/GenBank/DDBJ whole genome shotgun (WGS) entry which is preliminary data.</text>
</comment>
<reference evidence="7" key="1">
    <citation type="submission" date="2016-03" db="EMBL/GenBank/DDBJ databases">
        <title>Mechanisms controlling the formation of the plant cell surface in tip-growing cells are functionally conserved among land plants.</title>
        <authorList>
            <person name="Honkanen S."/>
            <person name="Jones V.A."/>
            <person name="Morieri G."/>
            <person name="Champion C."/>
            <person name="Hetherington A.J."/>
            <person name="Kelly S."/>
            <person name="Saint-Marcoux D."/>
            <person name="Proust H."/>
            <person name="Prescott H."/>
            <person name="Dolan L."/>
        </authorList>
    </citation>
    <scope>NUCLEOTIDE SEQUENCE [LARGE SCALE GENOMIC DNA]</scope>
    <source>
        <tissue evidence="7">Whole gametophyte</tissue>
    </source>
</reference>
<name>A0A176WAN5_MARPO</name>
<evidence type="ECO:0000256" key="4">
    <source>
        <dbReference type="ARBA" id="ARBA00023069"/>
    </source>
</evidence>
<dbReference type="InterPro" id="IPR002885">
    <property type="entry name" value="PPR_rpt"/>
</dbReference>
<sequence length="243" mass="27182">MAEAMNLEDPKSEESILLLHKIAEVFNAQGSYHLACKKYTQAGDRLAAMKALLKSGDTERIIFFANVSRHKQIYILAANYLQNLDWHHDGSIMRTIIQALGAMTEALKYISNSKSPYKDEEIQSLKRRISEVEQFVQVRKMAKGDPAGLVQACNELLTQLTKSATSTQASVRIGDLHALLIEYYFSQGSMEQAFHVIEKMRERKIALGPFVDQNVLLSIYQALGLEATDDDLADTVGEEIISA</sequence>
<keyword evidence="4" id="KW-0969">Cilium</keyword>
<evidence type="ECO:0000256" key="2">
    <source>
        <dbReference type="ARBA" id="ARBA00022574"/>
    </source>
</evidence>
<evidence type="ECO:0000256" key="1">
    <source>
        <dbReference type="ARBA" id="ARBA00004138"/>
    </source>
</evidence>
<keyword evidence="3" id="KW-0677">Repeat</keyword>
<dbReference type="GO" id="GO:0030991">
    <property type="term" value="C:intraciliary transport particle A"/>
    <property type="evidence" value="ECO:0007669"/>
    <property type="project" value="TreeGrafter"/>
</dbReference>
<dbReference type="GO" id="GO:0005930">
    <property type="term" value="C:axoneme"/>
    <property type="evidence" value="ECO:0007669"/>
    <property type="project" value="TreeGrafter"/>
</dbReference>
<dbReference type="Pfam" id="PF24762">
    <property type="entry name" value="TPR_IF140-IFT172"/>
    <property type="match status" value="1"/>
</dbReference>
<keyword evidence="5" id="KW-0966">Cell projection</keyword>
<feature type="domain" description="IF140/IFT172/WDR19 TPR" evidence="6">
    <location>
        <begin position="2"/>
        <end position="98"/>
    </location>
</feature>
<dbReference type="NCBIfam" id="TIGR00756">
    <property type="entry name" value="PPR"/>
    <property type="match status" value="1"/>
</dbReference>
<evidence type="ECO:0000259" key="6">
    <source>
        <dbReference type="Pfam" id="PF24762"/>
    </source>
</evidence>
<dbReference type="GO" id="GO:0035721">
    <property type="term" value="P:intraciliary retrograde transport"/>
    <property type="evidence" value="ECO:0007669"/>
    <property type="project" value="TreeGrafter"/>
</dbReference>
<evidence type="ECO:0000313" key="8">
    <source>
        <dbReference type="Proteomes" id="UP000077202"/>
    </source>
</evidence>
<comment type="subcellular location">
    <subcellularLocation>
        <location evidence="1">Cell projection</location>
        <location evidence="1">Cilium</location>
    </subcellularLocation>
</comment>
<dbReference type="PANTHER" id="PTHR15722:SF7">
    <property type="entry name" value="INTRAFLAGELLAR TRANSPORT PROTEIN 140 HOMOLOG"/>
    <property type="match status" value="1"/>
</dbReference>